<sequence length="177" mass="19984">MHEFNFRKIMVIYLLLISSVINGCDRHADKAELSADIVLPSEMFKQGVSTPMDILFLEAQGSELLDKYYLSELTMNTSTQGEIGIIDLYSKEKVMRFFLDIEKPGLKAVSTDTGNQRINELVLDNYTEWCGKWHKGVNNYWQFCTGSDCTGSGSVQWCIKKVDKETCEQAGNCPTNG</sequence>
<gene>
    <name evidence="1" type="ORF">FHS09_000972</name>
</gene>
<evidence type="ECO:0000313" key="1">
    <source>
        <dbReference type="EMBL" id="MBB3060159.1"/>
    </source>
</evidence>
<comment type="caution">
    <text evidence="1">The sequence shown here is derived from an EMBL/GenBank/DDBJ whole genome shotgun (WGS) entry which is preliminary data.</text>
</comment>
<reference evidence="1 2" key="1">
    <citation type="submission" date="2020-08" db="EMBL/GenBank/DDBJ databases">
        <title>Genomic Encyclopedia of Type Strains, Phase III (KMG-III): the genomes of soil and plant-associated and newly described type strains.</title>
        <authorList>
            <person name="Whitman W."/>
        </authorList>
    </citation>
    <scope>NUCLEOTIDE SEQUENCE [LARGE SCALE GENOMIC DNA]</scope>
    <source>
        <strain evidence="1 2">CECT 8799</strain>
    </source>
</reference>
<protein>
    <submittedName>
        <fullName evidence="1">Uncharacterized protein</fullName>
    </submittedName>
</protein>
<name>A0A7W4W9X0_9GAMM</name>
<proteinExistence type="predicted"/>
<evidence type="ECO:0000313" key="2">
    <source>
        <dbReference type="Proteomes" id="UP000535937"/>
    </source>
</evidence>
<dbReference type="AlphaFoldDB" id="A0A7W4W9X0"/>
<dbReference type="RefSeq" id="WP_183457270.1">
    <property type="nucleotide sequence ID" value="NZ_JACHWZ010000003.1"/>
</dbReference>
<dbReference type="Proteomes" id="UP000535937">
    <property type="component" value="Unassembled WGS sequence"/>
</dbReference>
<accession>A0A7W4W9X0</accession>
<dbReference type="EMBL" id="JACHWZ010000003">
    <property type="protein sequence ID" value="MBB3060159.1"/>
    <property type="molecule type" value="Genomic_DNA"/>
</dbReference>
<organism evidence="1 2">
    <name type="scientific">Microbulbifer rhizosphaerae</name>
    <dbReference type="NCBI Taxonomy" id="1562603"/>
    <lineage>
        <taxon>Bacteria</taxon>
        <taxon>Pseudomonadati</taxon>
        <taxon>Pseudomonadota</taxon>
        <taxon>Gammaproteobacteria</taxon>
        <taxon>Cellvibrionales</taxon>
        <taxon>Microbulbiferaceae</taxon>
        <taxon>Microbulbifer</taxon>
    </lineage>
</organism>
<keyword evidence="2" id="KW-1185">Reference proteome</keyword>